<dbReference type="InterPro" id="IPR006311">
    <property type="entry name" value="TAT_signal"/>
</dbReference>
<proteinExistence type="predicted"/>
<dbReference type="PROSITE" id="PS51318">
    <property type="entry name" value="TAT"/>
    <property type="match status" value="1"/>
</dbReference>
<dbReference type="Pfam" id="PF17132">
    <property type="entry name" value="Glyco_hydro_106"/>
    <property type="match status" value="1"/>
</dbReference>
<protein>
    <submittedName>
        <fullName evidence="2">Glycosyl hydrolase</fullName>
    </submittedName>
</protein>
<gene>
    <name evidence="2" type="ORF">OJ962_25875</name>
</gene>
<keyword evidence="3" id="KW-1185">Reference proteome</keyword>
<evidence type="ECO:0000313" key="2">
    <source>
        <dbReference type="EMBL" id="MDA0140951.1"/>
    </source>
</evidence>
<sequence length="1194" mass="131220">MSRRRDPMIRALAGGLLAAALVVPVAVGAPGAAAPTPFEAELEALYDTIETDYRPGVRWWLAEGLNTDETLRKNVKEIADSGFGAAEFLAMPEPGADDKLYGWGSQEWNADSQLVVQEAVKRGLGFSLTSGTHWATANLPDTYTWEGAKFDYDNKAASKELNYSTVLLAAGDAFNDKLPAPVKPTQSAASKELLFQGVVAAKITQARPQSGQANGFREGTGTGQIDFDTLVDLTDRAVPDGDGYRLNWTAPADGQYGLFTYWMHGTGETFDPSTSENYTINYMDRFGVDAVKDYWEEHVLTPELREQIQQSGKGEIYMDSLELASFAAGGLLWGYQFKQEFRQRRGYDVTPYLPLITWDRTRHDSNRPPVFDYAVADPADQAQLQKIRNDINQTYSELYEQNVLKPMQEWLHSLNMKLRAEPSYGFVFEISTPAKYIDGVETETFAHNGDLDTYRGMLGSAHMYNRPFSSETGAVGGRNYYYDMDYWTQLSYLQFAGGVNRIVFHGYSGIEGSEPDTYWPGHEGMYVTFSDRFNSRQPAAVSYPRWTEMLGRNQKVLRQGQPRRDIAILRTDNAFISYGHPRDNRPAENSLFMNDMPYFWRDLGLQHAGYTYDYFSPQLLEDEANVSWTGEELQPDGPGYKAMIVYQDSLELSAARKLLEIARDGLPLLFVNNTSEIRVHDGSIVEHGTAAGKSRFTADSDADLAAVVAQLKALPNVKTVDKQADAKATLEALDVKPRVSYAQPSNQVMTISRYDKARNVLYTFVHSFKFEKNRGQAASTVTLALEGAGKPYTLDDWTGDVSPVGAYAVQGGRTSVDVTLKPGEAQIIALDLDAAEDKVHAVSTTADEALIDGANTSIRATRSGAYQTQLNDGRTVTTNVEVPGEIALPKWDITIEDWNEGEKVVNTEEKFGHTTREVYFTTKKTPLVFEDSPLLAWKDLPATPAQLATLTGTDPKMSDVSGIGTYRTTFTLPAGWNATNGAYFTVPSTGDGNTQVTANGKRTEADLDLRTLKLDISDLLKPGENTIEVTVETTLTNRLLTRGYRTAGPAQSYGLQGEAKIVPYTVAGVYAQTTGTGTVGGSVPATLSLSLGTVKPFDPFTPGVEKEYTASTTATVISTAGDAKLTVSEPGHMTNGAFSLAEPLRVELSKAAWTAPVSNDVVDVAFKQRIKRTDPLRTGTYSKTLTFTLSTTNP</sequence>
<dbReference type="Gene3D" id="2.60.120.260">
    <property type="entry name" value="Galactose-binding domain-like"/>
    <property type="match status" value="1"/>
</dbReference>
<dbReference type="SUPFAM" id="SSF49785">
    <property type="entry name" value="Galactose-binding domain-like"/>
    <property type="match status" value="1"/>
</dbReference>
<dbReference type="InterPro" id="IPR008979">
    <property type="entry name" value="Galactose-bd-like_sf"/>
</dbReference>
<organism evidence="2 3">
    <name type="scientific">Solirubrobacter deserti</name>
    <dbReference type="NCBI Taxonomy" id="2282478"/>
    <lineage>
        <taxon>Bacteria</taxon>
        <taxon>Bacillati</taxon>
        <taxon>Actinomycetota</taxon>
        <taxon>Thermoleophilia</taxon>
        <taxon>Solirubrobacterales</taxon>
        <taxon>Solirubrobacteraceae</taxon>
        <taxon>Solirubrobacter</taxon>
    </lineage>
</organism>
<dbReference type="PANTHER" id="PTHR36848">
    <property type="entry name" value="DNA-BINDING PROTEIN (PUTATIVE SECRETED PROTEIN)-RELATED"/>
    <property type="match status" value="1"/>
</dbReference>
<dbReference type="RefSeq" id="WP_202958371.1">
    <property type="nucleotide sequence ID" value="NZ_JAPCID010000047.1"/>
</dbReference>
<reference evidence="2" key="1">
    <citation type="submission" date="2022-10" db="EMBL/GenBank/DDBJ databases">
        <title>The WGS of Solirubrobacter sp. CPCC 204708.</title>
        <authorList>
            <person name="Jiang Z."/>
        </authorList>
    </citation>
    <scope>NUCLEOTIDE SEQUENCE</scope>
    <source>
        <strain evidence="2">CPCC 204708</strain>
    </source>
</reference>
<feature type="signal peptide" evidence="1">
    <location>
        <begin position="1"/>
        <end position="28"/>
    </location>
</feature>
<dbReference type="EMBL" id="JAPCID010000047">
    <property type="protein sequence ID" value="MDA0140951.1"/>
    <property type="molecule type" value="Genomic_DNA"/>
</dbReference>
<comment type="caution">
    <text evidence="2">The sequence shown here is derived from an EMBL/GenBank/DDBJ whole genome shotgun (WGS) entry which is preliminary data.</text>
</comment>
<keyword evidence="2" id="KW-0378">Hydrolase</keyword>
<evidence type="ECO:0000256" key="1">
    <source>
        <dbReference type="SAM" id="SignalP"/>
    </source>
</evidence>
<dbReference type="InterPro" id="IPR053161">
    <property type="entry name" value="Ulvan_degrading_GH"/>
</dbReference>
<name>A0ABT4RQU3_9ACTN</name>
<dbReference type="PANTHER" id="PTHR36848:SF2">
    <property type="entry name" value="SECRETED PROTEIN"/>
    <property type="match status" value="1"/>
</dbReference>
<evidence type="ECO:0000313" key="3">
    <source>
        <dbReference type="Proteomes" id="UP001147700"/>
    </source>
</evidence>
<dbReference type="Proteomes" id="UP001147700">
    <property type="component" value="Unassembled WGS sequence"/>
</dbReference>
<dbReference type="GO" id="GO:0016787">
    <property type="term" value="F:hydrolase activity"/>
    <property type="evidence" value="ECO:0007669"/>
    <property type="project" value="UniProtKB-KW"/>
</dbReference>
<accession>A0ABT4RQU3</accession>
<keyword evidence="1" id="KW-0732">Signal</keyword>
<feature type="chain" id="PRO_5046114756" evidence="1">
    <location>
        <begin position="29"/>
        <end position="1194"/>
    </location>
</feature>